<comment type="caution">
    <text evidence="1">The sequence shown here is derived from an EMBL/GenBank/DDBJ whole genome shotgun (WGS) entry which is preliminary data.</text>
</comment>
<organism evidence="1 2">
    <name type="scientific">Hufsiella arboris</name>
    <dbReference type="NCBI Taxonomy" id="2695275"/>
    <lineage>
        <taxon>Bacteria</taxon>
        <taxon>Pseudomonadati</taxon>
        <taxon>Bacteroidota</taxon>
        <taxon>Sphingobacteriia</taxon>
        <taxon>Sphingobacteriales</taxon>
        <taxon>Sphingobacteriaceae</taxon>
        <taxon>Hufsiella</taxon>
    </lineage>
</organism>
<dbReference type="AlphaFoldDB" id="A0A7K1Y6H2"/>
<keyword evidence="1" id="KW-0808">Transferase</keyword>
<sequence length="312" mass="36874">MPYQTSSPLLFIIFNRPDTTLTVFERIREAKPKRLYIAADGPRTSREDEEHLCSEARKVIEQVDWDCSVETLFREKNLGCKYAVSSAVDWFFSKEEEGIILEDDCLPSNDFFRFCDEMLVKYRYDSRIRHITGCNLQYGKKWGDATYYFSRNVHVWGWASWKRVWNSYDVELSKYQRPEAERQFSNVFSEQLLIQSWVDIFQQLKDGKIDTWDYQVGIINFFENGLCVIPNCNLVSNIGFGQNATHTFNEVDRNANIPHEDLPAEVIHPEYILAETKADSLLLNRDFDIENRLKKLRKKERKMQIKRLLGFK</sequence>
<protein>
    <submittedName>
        <fullName evidence="1">Nucleotide-diphospho-sugar transferase</fullName>
    </submittedName>
</protein>
<dbReference type="Gene3D" id="3.90.550.10">
    <property type="entry name" value="Spore Coat Polysaccharide Biosynthesis Protein SpsA, Chain A"/>
    <property type="match status" value="1"/>
</dbReference>
<dbReference type="Proteomes" id="UP000466586">
    <property type="component" value="Unassembled WGS sequence"/>
</dbReference>
<dbReference type="InterPro" id="IPR029044">
    <property type="entry name" value="Nucleotide-diphossugar_trans"/>
</dbReference>
<reference evidence="1 2" key="1">
    <citation type="submission" date="2019-11" db="EMBL/GenBank/DDBJ databases">
        <title>Pedobacter sp. HMF7647 Genome sequencing and assembly.</title>
        <authorList>
            <person name="Kang H."/>
            <person name="Kim H."/>
            <person name="Joh K."/>
        </authorList>
    </citation>
    <scope>NUCLEOTIDE SEQUENCE [LARGE SCALE GENOMIC DNA]</scope>
    <source>
        <strain evidence="1 2">HMF7647</strain>
    </source>
</reference>
<keyword evidence="2" id="KW-1185">Reference proteome</keyword>
<dbReference type="EMBL" id="WVHT01000001">
    <property type="protein sequence ID" value="MXV50011.1"/>
    <property type="molecule type" value="Genomic_DNA"/>
</dbReference>
<name>A0A7K1Y6H2_9SPHI</name>
<accession>A0A7K1Y6H2</accession>
<dbReference type="GO" id="GO:0016740">
    <property type="term" value="F:transferase activity"/>
    <property type="evidence" value="ECO:0007669"/>
    <property type="project" value="UniProtKB-KW"/>
</dbReference>
<evidence type="ECO:0000313" key="1">
    <source>
        <dbReference type="EMBL" id="MXV50011.1"/>
    </source>
</evidence>
<evidence type="ECO:0000313" key="2">
    <source>
        <dbReference type="Proteomes" id="UP000466586"/>
    </source>
</evidence>
<proteinExistence type="predicted"/>
<dbReference type="SUPFAM" id="SSF53448">
    <property type="entry name" value="Nucleotide-diphospho-sugar transferases"/>
    <property type="match status" value="1"/>
</dbReference>
<gene>
    <name evidence="1" type="ORF">GS399_03435</name>
</gene>
<dbReference type="RefSeq" id="WP_160843169.1">
    <property type="nucleotide sequence ID" value="NZ_WVHT01000001.1"/>
</dbReference>